<dbReference type="RefSeq" id="WP_012763690.1">
    <property type="nucleotide sequence ID" value="NC_012880.1"/>
</dbReference>
<feature type="domain" description="NIPSNAP" evidence="1">
    <location>
        <begin position="5"/>
        <end position="103"/>
    </location>
</feature>
<dbReference type="AlphaFoldDB" id="C6C5Q4"/>
<proteinExistence type="predicted"/>
<accession>C6C5Q4</accession>
<dbReference type="EMBL" id="CP001654">
    <property type="protein sequence ID" value="ACS83867.1"/>
    <property type="molecule type" value="Genomic_DNA"/>
</dbReference>
<dbReference type="InterPro" id="IPR012577">
    <property type="entry name" value="NIPSNAP"/>
</dbReference>
<reference evidence="2" key="1">
    <citation type="submission" date="2009-06" db="EMBL/GenBank/DDBJ databases">
        <title>Complete sequence of Dickeya dadantii Ech703.</title>
        <authorList>
            <consortium name="US DOE Joint Genome Institute"/>
            <person name="Lucas S."/>
            <person name="Copeland A."/>
            <person name="Lapidus A."/>
            <person name="Glavina del Rio T."/>
            <person name="Dalin E."/>
            <person name="Tice H."/>
            <person name="Bruce D."/>
            <person name="Goodwin L."/>
            <person name="Pitluck S."/>
            <person name="Chertkov O."/>
            <person name="Brettin T."/>
            <person name="Detter J.C."/>
            <person name="Han C."/>
            <person name="Larimer F."/>
            <person name="Land M."/>
            <person name="Hauser L."/>
            <person name="Kyrpides N."/>
            <person name="Mikhailova N."/>
            <person name="Balakrishnan V."/>
            <person name="Glasner J."/>
            <person name="Perna N.T."/>
        </authorList>
    </citation>
    <scope>NUCLEOTIDE SEQUENCE [LARGE SCALE GENOMIC DNA]</scope>
    <source>
        <strain evidence="2">Ech703</strain>
    </source>
</reference>
<gene>
    <name evidence="2" type="ordered locus">Dd703_0048</name>
</gene>
<dbReference type="KEGG" id="dda:Dd703_0048"/>
<evidence type="ECO:0000313" key="2">
    <source>
        <dbReference type="EMBL" id="ACS83867.1"/>
    </source>
</evidence>
<keyword evidence="3" id="KW-1185">Reference proteome</keyword>
<name>C6C5Q4_MUSP7</name>
<protein>
    <submittedName>
        <fullName evidence="2">NIPSNAP family containing protein</fullName>
    </submittedName>
</protein>
<dbReference type="eggNOG" id="ENOG5032T3X">
    <property type="taxonomic scope" value="Bacteria"/>
</dbReference>
<dbReference type="Proteomes" id="UP000002734">
    <property type="component" value="Chromosome"/>
</dbReference>
<dbReference type="InterPro" id="IPR011008">
    <property type="entry name" value="Dimeric_a/b-barrel"/>
</dbReference>
<evidence type="ECO:0000259" key="1">
    <source>
        <dbReference type="Pfam" id="PF07978"/>
    </source>
</evidence>
<dbReference type="HOGENOM" id="CLU_176883_0_0_6"/>
<dbReference type="Gene3D" id="3.30.70.100">
    <property type="match status" value="1"/>
</dbReference>
<evidence type="ECO:0000313" key="3">
    <source>
        <dbReference type="Proteomes" id="UP000002734"/>
    </source>
</evidence>
<sequence length="105" mass="11623">MRVFQLRTYTLKTPEAAAQYAEIWYAHITSLKAFHIQTHGVFQPLAHERQVIALVSYPENADVPALGAAYMSSDAFRADMAGFDIAMIEKVEETLLGALPASPLQ</sequence>
<organism evidence="2 3">
    <name type="scientific">Musicola paradisiaca (strain Ech703)</name>
    <name type="common">Dickeya paradisiaca</name>
    <name type="synonym">Dickeya dadantii</name>
    <dbReference type="NCBI Taxonomy" id="579405"/>
    <lineage>
        <taxon>Bacteria</taxon>
        <taxon>Pseudomonadati</taxon>
        <taxon>Pseudomonadota</taxon>
        <taxon>Gammaproteobacteria</taxon>
        <taxon>Enterobacterales</taxon>
        <taxon>Pectobacteriaceae</taxon>
        <taxon>Musicola</taxon>
    </lineage>
</organism>
<dbReference type="Pfam" id="PF07978">
    <property type="entry name" value="NIPSNAP"/>
    <property type="match status" value="1"/>
</dbReference>
<dbReference type="SUPFAM" id="SSF54909">
    <property type="entry name" value="Dimeric alpha+beta barrel"/>
    <property type="match status" value="1"/>
</dbReference>